<proteinExistence type="predicted"/>
<dbReference type="OrthoDB" id="9761914at2"/>
<dbReference type="Proteomes" id="UP000199073">
    <property type="component" value="Unassembled WGS sequence"/>
</dbReference>
<dbReference type="PANTHER" id="PTHR30267:SF2">
    <property type="entry name" value="PROTEIN PRKA"/>
    <property type="match status" value="1"/>
</dbReference>
<reference evidence="2 3" key="1">
    <citation type="submission" date="2016-10" db="EMBL/GenBank/DDBJ databases">
        <authorList>
            <person name="de Groot N.N."/>
        </authorList>
    </citation>
    <scope>NUCLEOTIDE SEQUENCE [LARGE SCALE GENOMIC DNA]</scope>
    <source>
        <strain evidence="2 3">DSM 12130</strain>
    </source>
</reference>
<dbReference type="EMBL" id="FNJI01000013">
    <property type="protein sequence ID" value="SDP22014.1"/>
    <property type="molecule type" value="Genomic_DNA"/>
</dbReference>
<accession>A0A1H0QXN9</accession>
<organism evidence="2 3">
    <name type="scientific">Desulforhopalus singaporensis</name>
    <dbReference type="NCBI Taxonomy" id="91360"/>
    <lineage>
        <taxon>Bacteria</taxon>
        <taxon>Pseudomonadati</taxon>
        <taxon>Thermodesulfobacteriota</taxon>
        <taxon>Desulfobulbia</taxon>
        <taxon>Desulfobulbales</taxon>
        <taxon>Desulfocapsaceae</taxon>
        <taxon>Desulforhopalus</taxon>
    </lineage>
</organism>
<evidence type="ECO:0000313" key="3">
    <source>
        <dbReference type="Proteomes" id="UP000199073"/>
    </source>
</evidence>
<sequence length="768" mass="90301">MRDLTKALENLKNNDGHFLQSPIISFNDFLREAKKHPERVLRDVYQVYSDMVDSHICEGLDEYDGDPESIGFLKYDCGRLFVEGADRAFFADRLFANRLMRHVDSFKVGTKQNKIYIFDGPHGSGKSTFLNNLLRSFQKYANSPEGSRYEVVWHLKSEQALESNNSFNAIAEKLALLLENEGKKDLAAEMTGVSPKEIDSEGYFYVPCPSHDNPLLLLPKELRRQFFDDLFEDDRFKWQLFTQKKYEWIFHDEPCTICVSIYQELLKKMRSPLKVMEFVKARPYIVNRRLGEGVSVFNPGDKPLKQTIMTDNRIQRGLDGVFGDSKKVSYLYSRYAKTNNGIYALMDIKSNNSERLIELHNIISDGIHKVEDIEEKVNSLLIAIMNPEDKKMMDDMHALADRVEYINIPYVLDLQTEVDIYRENFGRHIDESFLPRVLHNFARVIIATRLRTKSEAMQEWISTPGKYKMYCDTNLQLLKMEIYTGYIPEWLVEEDMNNFTRKRREKIIAESEKDGWKGLSGRDSIRLFNEFYSIYAREDKLIDMSMLGKFFRKFCKRDRDILPMGFLDSLLRMYNYTVLQEVKEALYYYNEEQIARELKNYIFAVNFEPDTMEFCEFTGERIEITEEFFARIEARLQIDPRTSASFRANVQKSYTTVALPQEMLRDGRDISQTTLFENLREKCIYGLKEKVLEPFLKNENFRRAVKDYNLEDFKTYDKKIRDDVTFMMENLQQNYGYSRQGAKEICIYVIDNNLAQVFSEPKLELASS</sequence>
<dbReference type="SUPFAM" id="SSF52540">
    <property type="entry name" value="P-loop containing nucleoside triphosphate hydrolases"/>
    <property type="match status" value="2"/>
</dbReference>
<evidence type="ECO:0000313" key="2">
    <source>
        <dbReference type="EMBL" id="SDP22014.1"/>
    </source>
</evidence>
<dbReference type="PANTHER" id="PTHR30267">
    <property type="entry name" value="PROTEIN KINASE PRKA"/>
    <property type="match status" value="1"/>
</dbReference>
<dbReference type="InterPro" id="IPR013153">
    <property type="entry name" value="Prk_AAA"/>
</dbReference>
<dbReference type="InterPro" id="IPR010650">
    <property type="entry name" value="PrkA_C"/>
</dbReference>
<feature type="domain" description="PrkA AAA" evidence="1">
    <location>
        <begin position="24"/>
        <end position="457"/>
    </location>
</feature>
<keyword evidence="3" id="KW-1185">Reference proteome</keyword>
<dbReference type="AlphaFoldDB" id="A0A1H0QXN9"/>
<protein>
    <submittedName>
        <fullName evidence="2">Putative serine protein kinase, PrkA</fullName>
    </submittedName>
</protein>
<dbReference type="RefSeq" id="WP_092222593.1">
    <property type="nucleotide sequence ID" value="NZ_FNJI01000013.1"/>
</dbReference>
<gene>
    <name evidence="2" type="ORF">SAMN05660330_02119</name>
</gene>
<keyword evidence="2" id="KW-0808">Transferase</keyword>
<name>A0A1H0QXN9_9BACT</name>
<dbReference type="SMART" id="SM00763">
    <property type="entry name" value="AAA_PrkA"/>
    <property type="match status" value="1"/>
</dbReference>
<dbReference type="Pfam" id="PF06798">
    <property type="entry name" value="PrkA"/>
    <property type="match status" value="1"/>
</dbReference>
<keyword evidence="2" id="KW-0418">Kinase</keyword>
<dbReference type="InterPro" id="IPR027417">
    <property type="entry name" value="P-loop_NTPase"/>
</dbReference>
<dbReference type="STRING" id="91360.SAMN05660330_02119"/>
<dbReference type="GO" id="GO:0004672">
    <property type="term" value="F:protein kinase activity"/>
    <property type="evidence" value="ECO:0007669"/>
    <property type="project" value="TreeGrafter"/>
</dbReference>
<evidence type="ECO:0000259" key="1">
    <source>
        <dbReference type="SMART" id="SM00763"/>
    </source>
</evidence>